<comment type="caution">
    <text evidence="1">The sequence shown here is derived from an EMBL/GenBank/DDBJ whole genome shotgun (WGS) entry which is preliminary data.</text>
</comment>
<sequence>MVRELVKRIDKSQYWIACTIGISERRLRYLLAGSREVDGKTVAVTMTYAEQYALQDLARAAEIMRLEWKRPS</sequence>
<evidence type="ECO:0000313" key="1">
    <source>
        <dbReference type="EMBL" id="MEX3933289.1"/>
    </source>
</evidence>
<gene>
    <name evidence="1" type="ORF">AB4Y32_16050</name>
</gene>
<protein>
    <submittedName>
        <fullName evidence="1">Uncharacterized protein</fullName>
    </submittedName>
</protein>
<keyword evidence="2" id="KW-1185">Reference proteome</keyword>
<name>A0ACC6U124_9BURK</name>
<dbReference type="Proteomes" id="UP001558850">
    <property type="component" value="Unassembled WGS sequence"/>
</dbReference>
<reference evidence="1" key="1">
    <citation type="submission" date="2024-07" db="EMBL/GenBank/DDBJ databases">
        <title>A survey of Mimosa microsymbionts across Brazilian biomes reveals a high diversity of Paraburkholderia nodulating endemic species, but also that Cupriavidus is common as a symbiont of widespread species.</title>
        <authorList>
            <person name="Rouws L."/>
            <person name="Barauna A."/>
            <person name="Beukes C."/>
            <person name="Rouws J.R.C."/>
            <person name="De Faria S.M."/>
            <person name="Gross E."/>
            <person name="Bueno Dos Reis Junior F."/>
            <person name="Simon M.F."/>
            <person name="Maluk M."/>
            <person name="Odee D.W."/>
            <person name="Kenicer G."/>
            <person name="Young J.P.W."/>
            <person name="Reis V.M."/>
            <person name="Zilli J."/>
            <person name="James E.K."/>
        </authorList>
    </citation>
    <scope>NUCLEOTIDE SEQUENCE</scope>
    <source>
        <strain evidence="1">EG181B</strain>
    </source>
</reference>
<accession>A0ACC6U124</accession>
<proteinExistence type="predicted"/>
<organism evidence="1 2">
    <name type="scientific">Paraburkholderia phymatum</name>
    <dbReference type="NCBI Taxonomy" id="148447"/>
    <lineage>
        <taxon>Bacteria</taxon>
        <taxon>Pseudomonadati</taxon>
        <taxon>Pseudomonadota</taxon>
        <taxon>Betaproteobacteria</taxon>
        <taxon>Burkholderiales</taxon>
        <taxon>Burkholderiaceae</taxon>
        <taxon>Paraburkholderia</taxon>
    </lineage>
</organism>
<dbReference type="EMBL" id="JBFRCH010000007">
    <property type="protein sequence ID" value="MEX3933289.1"/>
    <property type="molecule type" value="Genomic_DNA"/>
</dbReference>
<evidence type="ECO:0000313" key="2">
    <source>
        <dbReference type="Proteomes" id="UP001558850"/>
    </source>
</evidence>